<name>A0A840IRT8_9PSEU</name>
<evidence type="ECO:0000256" key="1">
    <source>
        <dbReference type="SAM" id="Phobius"/>
    </source>
</evidence>
<evidence type="ECO:0000259" key="2">
    <source>
        <dbReference type="Pfam" id="PF02517"/>
    </source>
</evidence>
<dbReference type="Proteomes" id="UP000581769">
    <property type="component" value="Unassembled WGS sequence"/>
</dbReference>
<keyword evidence="3" id="KW-0378">Hydrolase</keyword>
<accession>A0A840IRT8</accession>
<protein>
    <submittedName>
        <fullName evidence="3">Membrane protease YdiL (CAAX protease family)</fullName>
    </submittedName>
</protein>
<comment type="caution">
    <text evidence="3">The sequence shown here is derived from an EMBL/GenBank/DDBJ whole genome shotgun (WGS) entry which is preliminary data.</text>
</comment>
<keyword evidence="4" id="KW-1185">Reference proteome</keyword>
<evidence type="ECO:0000313" key="4">
    <source>
        <dbReference type="Proteomes" id="UP000581769"/>
    </source>
</evidence>
<dbReference type="EMBL" id="JACHMG010000001">
    <property type="protein sequence ID" value="MBB4685301.1"/>
    <property type="molecule type" value="Genomic_DNA"/>
</dbReference>
<keyword evidence="3" id="KW-0645">Protease</keyword>
<dbReference type="GO" id="GO:0004175">
    <property type="term" value="F:endopeptidase activity"/>
    <property type="evidence" value="ECO:0007669"/>
    <property type="project" value="UniProtKB-ARBA"/>
</dbReference>
<feature type="transmembrane region" description="Helical" evidence="1">
    <location>
        <begin position="218"/>
        <end position="234"/>
    </location>
</feature>
<dbReference type="RefSeq" id="WP_184780349.1">
    <property type="nucleotide sequence ID" value="NZ_JACHMG010000001.1"/>
</dbReference>
<organism evidence="3 4">
    <name type="scientific">Amycolatopsis jiangsuensis</name>
    <dbReference type="NCBI Taxonomy" id="1181879"/>
    <lineage>
        <taxon>Bacteria</taxon>
        <taxon>Bacillati</taxon>
        <taxon>Actinomycetota</taxon>
        <taxon>Actinomycetes</taxon>
        <taxon>Pseudonocardiales</taxon>
        <taxon>Pseudonocardiaceae</taxon>
        <taxon>Amycolatopsis</taxon>
    </lineage>
</organism>
<keyword evidence="1" id="KW-0812">Transmembrane</keyword>
<reference evidence="3 4" key="1">
    <citation type="submission" date="2020-08" db="EMBL/GenBank/DDBJ databases">
        <title>Sequencing the genomes of 1000 actinobacteria strains.</title>
        <authorList>
            <person name="Klenk H.-P."/>
        </authorList>
    </citation>
    <scope>NUCLEOTIDE SEQUENCE [LARGE SCALE GENOMIC DNA]</scope>
    <source>
        <strain evidence="3 4">DSM 45859</strain>
    </source>
</reference>
<feature type="transmembrane region" description="Helical" evidence="1">
    <location>
        <begin position="111"/>
        <end position="130"/>
    </location>
</feature>
<keyword evidence="1" id="KW-0472">Membrane</keyword>
<keyword evidence="1" id="KW-1133">Transmembrane helix</keyword>
<dbReference type="GO" id="GO:0006508">
    <property type="term" value="P:proteolysis"/>
    <property type="evidence" value="ECO:0007669"/>
    <property type="project" value="UniProtKB-KW"/>
</dbReference>
<feature type="transmembrane region" description="Helical" evidence="1">
    <location>
        <begin position="246"/>
        <end position="264"/>
    </location>
</feature>
<feature type="transmembrane region" description="Helical" evidence="1">
    <location>
        <begin position="67"/>
        <end position="91"/>
    </location>
</feature>
<dbReference type="AlphaFoldDB" id="A0A840IRT8"/>
<dbReference type="GO" id="GO:0080120">
    <property type="term" value="P:CAAX-box protein maturation"/>
    <property type="evidence" value="ECO:0007669"/>
    <property type="project" value="UniProtKB-ARBA"/>
</dbReference>
<dbReference type="InterPro" id="IPR003675">
    <property type="entry name" value="Rce1/LyrA-like_dom"/>
</dbReference>
<feature type="transmembrane region" description="Helical" evidence="1">
    <location>
        <begin position="195"/>
        <end position="212"/>
    </location>
</feature>
<dbReference type="Pfam" id="PF02517">
    <property type="entry name" value="Rce1-like"/>
    <property type="match status" value="1"/>
</dbReference>
<sequence>MTTSQHREPFPGGTPIVGEDSVPDFAEFPAHRWGFGAFLLVEVVLLASAAFVSVLVGEPGPGQPLPISSVLLGTMLPTMIAAGVALLVTVLRGNGPVLDLRMRWCWADVKVGLKFGLVGLVVAALGAYVWTEIVGSADATSAISALVDDRKMSVPAAAVMFAYLWLIGPVCEEIIYRGLLWGAVERLKWRSERMCRIAALLLSTAVFAASHLEPLRTTLLLVIAIPIGLARLATGRLASSVVAHSVNNFLPAVAILLGALGVTSI</sequence>
<proteinExistence type="predicted"/>
<feature type="transmembrane region" description="Helical" evidence="1">
    <location>
        <begin position="33"/>
        <end position="55"/>
    </location>
</feature>
<feature type="transmembrane region" description="Helical" evidence="1">
    <location>
        <begin position="154"/>
        <end position="175"/>
    </location>
</feature>
<evidence type="ECO:0000313" key="3">
    <source>
        <dbReference type="EMBL" id="MBB4685301.1"/>
    </source>
</evidence>
<gene>
    <name evidence="3" type="ORF">BJY18_002786</name>
</gene>
<feature type="domain" description="CAAX prenyl protease 2/Lysostaphin resistance protein A-like" evidence="2">
    <location>
        <begin position="157"/>
        <end position="250"/>
    </location>
</feature>